<evidence type="ECO:0000313" key="2">
    <source>
        <dbReference type="EMBL" id="KAF5843183.1"/>
    </source>
</evidence>
<gene>
    <name evidence="2" type="ORF">DUNSADRAFT_1610</name>
</gene>
<dbReference type="PANTHER" id="PTHR31600:SF2">
    <property type="entry name" value="GAMETE ENRICHED GENE 10 PROTEIN-RELATED"/>
    <property type="match status" value="1"/>
</dbReference>
<name>A0ABQ7H8J8_DUNSA</name>
<proteinExistence type="predicted"/>
<keyword evidence="3" id="KW-1185">Reference proteome</keyword>
<dbReference type="InterPro" id="IPR052994">
    <property type="entry name" value="Tiny_macrocysts_regulators"/>
</dbReference>
<sequence>MISCTTKCRWQFMWALVRLDLREAMAEVSNLYVTDSLEVYTGQLVLHVVILVAMLVLVTLYMWMLFLPFLRHTITESHRVAELLTQLPEEANVEAMMEVSWQAVKNDMEIKASENSRLFRRAKPEELTNRISKSFAGARKSFSDFRERVSKSFSLDVVKKPPGRPSRDSAHMLSNKVAPVDTGKAAVDLLPTEQDVGEDGDRHLGRVRTCALEQYFKTAAVFFMSESGLIRCPTRLRLLVSGKLLLMCRRQSRAWEMGTCT</sequence>
<keyword evidence="1" id="KW-1133">Transmembrane helix</keyword>
<dbReference type="Proteomes" id="UP000815325">
    <property type="component" value="Unassembled WGS sequence"/>
</dbReference>
<dbReference type="EMBL" id="MU069447">
    <property type="protein sequence ID" value="KAF5843183.1"/>
    <property type="molecule type" value="Genomic_DNA"/>
</dbReference>
<evidence type="ECO:0000313" key="3">
    <source>
        <dbReference type="Proteomes" id="UP000815325"/>
    </source>
</evidence>
<feature type="transmembrane region" description="Helical" evidence="1">
    <location>
        <begin position="44"/>
        <end position="70"/>
    </location>
</feature>
<protein>
    <submittedName>
        <fullName evidence="2">Uncharacterized protein</fullName>
    </submittedName>
</protein>
<keyword evidence="1" id="KW-0472">Membrane</keyword>
<comment type="caution">
    <text evidence="2">The sequence shown here is derived from an EMBL/GenBank/DDBJ whole genome shotgun (WGS) entry which is preliminary data.</text>
</comment>
<organism evidence="2 3">
    <name type="scientific">Dunaliella salina</name>
    <name type="common">Green alga</name>
    <name type="synonym">Protococcus salinus</name>
    <dbReference type="NCBI Taxonomy" id="3046"/>
    <lineage>
        <taxon>Eukaryota</taxon>
        <taxon>Viridiplantae</taxon>
        <taxon>Chlorophyta</taxon>
        <taxon>core chlorophytes</taxon>
        <taxon>Chlorophyceae</taxon>
        <taxon>CS clade</taxon>
        <taxon>Chlamydomonadales</taxon>
        <taxon>Dunaliellaceae</taxon>
        <taxon>Dunaliella</taxon>
    </lineage>
</organism>
<accession>A0ABQ7H8J8</accession>
<keyword evidence="1" id="KW-0812">Transmembrane</keyword>
<reference evidence="2" key="1">
    <citation type="submission" date="2017-08" db="EMBL/GenBank/DDBJ databases">
        <authorList>
            <person name="Polle J.E."/>
            <person name="Barry K."/>
            <person name="Cushman J."/>
            <person name="Schmutz J."/>
            <person name="Tran D."/>
            <person name="Hathwaick L.T."/>
            <person name="Yim W.C."/>
            <person name="Jenkins J."/>
            <person name="Mckie-Krisberg Z.M."/>
            <person name="Prochnik S."/>
            <person name="Lindquist E."/>
            <person name="Dockter R.B."/>
            <person name="Adam C."/>
            <person name="Molina H."/>
            <person name="Bunkerborg J."/>
            <person name="Jin E."/>
            <person name="Buchheim M."/>
            <person name="Magnuson J."/>
        </authorList>
    </citation>
    <scope>NUCLEOTIDE SEQUENCE</scope>
    <source>
        <strain evidence="2">CCAP 19/18</strain>
    </source>
</reference>
<dbReference type="PANTHER" id="PTHR31600">
    <property type="entry name" value="TINY MACROCYSTS PROTEIN B-RELATED"/>
    <property type="match status" value="1"/>
</dbReference>
<evidence type="ECO:0000256" key="1">
    <source>
        <dbReference type="SAM" id="Phobius"/>
    </source>
</evidence>